<evidence type="ECO:0000256" key="2">
    <source>
        <dbReference type="ARBA" id="ARBA00005695"/>
    </source>
</evidence>
<feature type="domain" description="Solute-binding protein family 5" evidence="5">
    <location>
        <begin position="94"/>
        <end position="461"/>
    </location>
</feature>
<gene>
    <name evidence="6" type="ORF">DI609_11720</name>
</gene>
<dbReference type="InterPro" id="IPR023920">
    <property type="entry name" value="ABC_transptr_sub-bd_KPN01854"/>
</dbReference>
<comment type="similarity">
    <text evidence="2">Belongs to the bacterial solute-binding protein 5 family.</text>
</comment>
<reference evidence="6 7" key="1">
    <citation type="submission" date="2017-11" db="EMBL/GenBank/DDBJ databases">
        <title>Infants hospitalized years apart are colonized by the same room-sourced microbial strains.</title>
        <authorList>
            <person name="Brooks B."/>
            <person name="Olm M.R."/>
            <person name="Firek B.A."/>
            <person name="Baker R."/>
            <person name="Thomas B.C."/>
            <person name="Morowitz M.J."/>
            <person name="Banfield J.F."/>
        </authorList>
    </citation>
    <scope>NUCLEOTIDE SEQUENCE [LARGE SCALE GENOMIC DNA]</scope>
    <source>
        <strain evidence="6">S2_012_000_R3_87</strain>
    </source>
</reference>
<dbReference type="PIRSF" id="PIRSF002741">
    <property type="entry name" value="MppA"/>
    <property type="match status" value="1"/>
</dbReference>
<accession>A0A2W5ATV2</accession>
<dbReference type="InterPro" id="IPR039424">
    <property type="entry name" value="SBP_5"/>
</dbReference>
<dbReference type="NCBIfam" id="TIGR04028">
    <property type="entry name" value="SBP_KPN_01854"/>
    <property type="match status" value="1"/>
</dbReference>
<dbReference type="GO" id="GO:0042597">
    <property type="term" value="C:periplasmic space"/>
    <property type="evidence" value="ECO:0007669"/>
    <property type="project" value="UniProtKB-ARBA"/>
</dbReference>
<evidence type="ECO:0000313" key="7">
    <source>
        <dbReference type="Proteomes" id="UP000249451"/>
    </source>
</evidence>
<organism evidence="6 7">
    <name type="scientific">Corynebacterium urealyticum</name>
    <dbReference type="NCBI Taxonomy" id="43771"/>
    <lineage>
        <taxon>Bacteria</taxon>
        <taxon>Bacillati</taxon>
        <taxon>Actinomycetota</taxon>
        <taxon>Actinomycetes</taxon>
        <taxon>Mycobacteriales</taxon>
        <taxon>Corynebacteriaceae</taxon>
        <taxon>Corynebacterium</taxon>
    </lineage>
</organism>
<name>A0A2W5ATV2_9CORY</name>
<dbReference type="SUPFAM" id="SSF53850">
    <property type="entry name" value="Periplasmic binding protein-like II"/>
    <property type="match status" value="1"/>
</dbReference>
<evidence type="ECO:0000259" key="5">
    <source>
        <dbReference type="Pfam" id="PF00496"/>
    </source>
</evidence>
<evidence type="ECO:0000256" key="1">
    <source>
        <dbReference type="ARBA" id="ARBA00004196"/>
    </source>
</evidence>
<dbReference type="Proteomes" id="UP000249451">
    <property type="component" value="Unassembled WGS sequence"/>
</dbReference>
<proteinExistence type="inferred from homology"/>
<dbReference type="EMBL" id="QFNY01000333">
    <property type="protein sequence ID" value="PZO98020.1"/>
    <property type="molecule type" value="Genomic_DNA"/>
</dbReference>
<comment type="subcellular location">
    <subcellularLocation>
        <location evidence="1">Cell envelope</location>
    </subcellularLocation>
</comment>
<dbReference type="AlphaFoldDB" id="A0A2W5ATV2"/>
<dbReference type="Gene3D" id="3.10.105.10">
    <property type="entry name" value="Dipeptide-binding Protein, Domain 3"/>
    <property type="match status" value="1"/>
</dbReference>
<dbReference type="Pfam" id="PF00496">
    <property type="entry name" value="SBP_bac_5"/>
    <property type="match status" value="1"/>
</dbReference>
<comment type="caution">
    <text evidence="6">The sequence shown here is derived from an EMBL/GenBank/DDBJ whole genome shotgun (WGS) entry which is preliminary data.</text>
</comment>
<keyword evidence="4" id="KW-0732">Signal</keyword>
<dbReference type="PANTHER" id="PTHR30290">
    <property type="entry name" value="PERIPLASMIC BINDING COMPONENT OF ABC TRANSPORTER"/>
    <property type="match status" value="1"/>
</dbReference>
<dbReference type="PANTHER" id="PTHR30290:SF10">
    <property type="entry name" value="PERIPLASMIC OLIGOPEPTIDE-BINDING PROTEIN-RELATED"/>
    <property type="match status" value="1"/>
</dbReference>
<evidence type="ECO:0000313" key="6">
    <source>
        <dbReference type="EMBL" id="PZO98020.1"/>
    </source>
</evidence>
<dbReference type="InterPro" id="IPR030678">
    <property type="entry name" value="Peptide/Ni-bd"/>
</dbReference>
<keyword evidence="3" id="KW-0813">Transport</keyword>
<dbReference type="Gene3D" id="3.40.190.10">
    <property type="entry name" value="Periplasmic binding protein-like II"/>
    <property type="match status" value="1"/>
</dbReference>
<dbReference type="InterPro" id="IPR000914">
    <property type="entry name" value="SBP_5_dom"/>
</dbReference>
<evidence type="ECO:0000256" key="4">
    <source>
        <dbReference type="ARBA" id="ARBA00022729"/>
    </source>
</evidence>
<evidence type="ECO:0000256" key="3">
    <source>
        <dbReference type="ARBA" id="ARBA00022448"/>
    </source>
</evidence>
<sequence>MSPGLPRTQGTSRRRTRRPIRSVITLLTAVVLGVGGLTACSNAGGSEENPAELTYLDSLPFNNLYPPTAGFYPNGGVVNNITDRLLWQDPDTLELHPWIATDLPEVNEDATEFTFHLRDGVTYSDGTPLDAENVVKNFDLFGLGNTENKLTASEQISSYERGEVIDDSTVRFHFSEPEPGFPQAASSINAGLLANSSLEMTDEGFAPGSARKVIGSGPFVITGEKRNRELTLSAREDYDWAPPVFAERGLNTGRPELDTVRVVVAKEDSVRVGGLKAGQADIARQIEAPEEKHLSKAGINIHAAPTSGVNNGLAFRFRHPLLQDIRVRQAIIAGVDREKILRTLFSDSYPLATSTLAHTAQGYEEQKGAYEFNPDKARQLLDEAGWTVGRDGIRTKDGKRLRLVVNDAPQQPRTREVVTMLQQQLRAVGIDAQLHPGDVAAQKAAQTDENQVQLNLTMVGRADYDVIKSQYYSDNRNALLNMHPDESIGDERLQQLLLDVAQSPTEAERAKASKAVQKHLTDNAYVLPFFEEPQVFGVHPHVHGFRAESIGRPWFYLTRKEAQP</sequence>
<protein>
    <submittedName>
        <fullName evidence="6">TIGR04028 family ABC transporter substrate-binding protein</fullName>
    </submittedName>
</protein>
<dbReference type="GO" id="GO:0015833">
    <property type="term" value="P:peptide transport"/>
    <property type="evidence" value="ECO:0007669"/>
    <property type="project" value="TreeGrafter"/>
</dbReference>
<dbReference type="GO" id="GO:0030313">
    <property type="term" value="C:cell envelope"/>
    <property type="evidence" value="ECO:0007669"/>
    <property type="project" value="UniProtKB-SubCell"/>
</dbReference>
<dbReference type="CDD" id="cd08492">
    <property type="entry name" value="PBP2_NikA_DppA_OppA_like_15"/>
    <property type="match status" value="1"/>
</dbReference>
<dbReference type="GO" id="GO:1904680">
    <property type="term" value="F:peptide transmembrane transporter activity"/>
    <property type="evidence" value="ECO:0007669"/>
    <property type="project" value="TreeGrafter"/>
</dbReference>
<dbReference type="GO" id="GO:0043190">
    <property type="term" value="C:ATP-binding cassette (ABC) transporter complex"/>
    <property type="evidence" value="ECO:0007669"/>
    <property type="project" value="InterPro"/>
</dbReference>